<dbReference type="AlphaFoldDB" id="A0A4R5UMV6"/>
<dbReference type="Gene3D" id="3.30.2310.20">
    <property type="entry name" value="RelE-like"/>
    <property type="match status" value="1"/>
</dbReference>
<name>A0A4R5UMV6_9HYPH</name>
<dbReference type="Proteomes" id="UP000295238">
    <property type="component" value="Unassembled WGS sequence"/>
</dbReference>
<comment type="caution">
    <text evidence="1">The sequence shown here is derived from an EMBL/GenBank/DDBJ whole genome shotgun (WGS) entry which is preliminary data.</text>
</comment>
<protein>
    <submittedName>
        <fullName evidence="1">Type II toxin-antitoxin system RelE/ParE family toxin</fullName>
    </submittedName>
</protein>
<dbReference type="InterPro" id="IPR035093">
    <property type="entry name" value="RelE/ParE_toxin_dom_sf"/>
</dbReference>
<dbReference type="PANTHER" id="PTHR40266:SF2">
    <property type="entry name" value="TOXIN HIGB-1"/>
    <property type="match status" value="1"/>
</dbReference>
<dbReference type="EMBL" id="SMTL01000001">
    <property type="protein sequence ID" value="TDK39054.1"/>
    <property type="molecule type" value="Genomic_DNA"/>
</dbReference>
<evidence type="ECO:0000313" key="2">
    <source>
        <dbReference type="Proteomes" id="UP000295238"/>
    </source>
</evidence>
<reference evidence="1 2" key="1">
    <citation type="submission" date="2019-03" db="EMBL/GenBank/DDBJ databases">
        <title>Rhizobium sp. nov., an bacterium isolated from biocrust in Mu Us Desert.</title>
        <authorList>
            <person name="Lixiong L."/>
        </authorList>
    </citation>
    <scope>NUCLEOTIDE SEQUENCE [LARGE SCALE GENOMIC DNA]</scope>
    <source>
        <strain evidence="1 2">SPY-1</strain>
    </source>
</reference>
<dbReference type="Pfam" id="PF05015">
    <property type="entry name" value="HigB-like_toxin"/>
    <property type="match status" value="1"/>
</dbReference>
<dbReference type="PANTHER" id="PTHR40266">
    <property type="entry name" value="TOXIN HIGB-1"/>
    <property type="match status" value="1"/>
</dbReference>
<evidence type="ECO:0000313" key="1">
    <source>
        <dbReference type="EMBL" id="TDK39054.1"/>
    </source>
</evidence>
<proteinExistence type="predicted"/>
<dbReference type="RefSeq" id="WP_133314502.1">
    <property type="nucleotide sequence ID" value="NZ_SMTL01000001.1"/>
</dbReference>
<dbReference type="SUPFAM" id="SSF143011">
    <property type="entry name" value="RelE-like"/>
    <property type="match status" value="1"/>
</dbReference>
<organism evidence="1 2">
    <name type="scientific">Rhizobium deserti</name>
    <dbReference type="NCBI Taxonomy" id="2547961"/>
    <lineage>
        <taxon>Bacteria</taxon>
        <taxon>Pseudomonadati</taxon>
        <taxon>Pseudomonadota</taxon>
        <taxon>Alphaproteobacteria</taxon>
        <taxon>Hyphomicrobiales</taxon>
        <taxon>Rhizobiaceae</taxon>
        <taxon>Rhizobium/Agrobacterium group</taxon>
        <taxon>Rhizobium</taxon>
    </lineage>
</organism>
<accession>A0A4R5UMV6</accession>
<dbReference type="OrthoDB" id="9801102at2"/>
<gene>
    <name evidence="1" type="ORF">E2F50_02650</name>
</gene>
<keyword evidence="2" id="KW-1185">Reference proteome</keyword>
<sequence length="93" mass="10472">MIRSFKNKLTGLIASGSVRKGFPAELVRRAQLLLAVLDAATSLEDLRSPPGNRLEKLSGDRQGQYSVRINKQWRICFIWTDAGPDDVEITDYH</sequence>
<dbReference type="InterPro" id="IPR007711">
    <property type="entry name" value="HigB-1"/>
</dbReference>